<evidence type="ECO:0000256" key="7">
    <source>
        <dbReference type="ARBA" id="ARBA00023054"/>
    </source>
</evidence>
<dbReference type="eggNOG" id="COG0457">
    <property type="taxonomic scope" value="Bacteria"/>
</dbReference>
<dbReference type="STRING" id="497965.Cyan7822_1291"/>
<dbReference type="eggNOG" id="COG3903">
    <property type="taxonomic scope" value="Bacteria"/>
</dbReference>
<comment type="similarity">
    <text evidence="2">Belongs to the kinesin light chain family.</text>
</comment>
<dbReference type="InterPro" id="IPR027417">
    <property type="entry name" value="P-loop_NTPase"/>
</dbReference>
<evidence type="ECO:0000256" key="5">
    <source>
        <dbReference type="ARBA" id="ARBA00022737"/>
    </source>
</evidence>
<keyword evidence="7 11" id="KW-0175">Coiled coil</keyword>
<evidence type="ECO:0000256" key="9">
    <source>
        <dbReference type="ARBA" id="ARBA00023212"/>
    </source>
</evidence>
<evidence type="ECO:0000256" key="10">
    <source>
        <dbReference type="PROSITE-ProRule" id="PRU00339"/>
    </source>
</evidence>
<keyword evidence="6 10" id="KW-0802">TPR repeat</keyword>
<dbReference type="SUPFAM" id="SSF52540">
    <property type="entry name" value="P-loop containing nucleoside triphosphate hydrolases"/>
    <property type="match status" value="1"/>
</dbReference>
<evidence type="ECO:0000256" key="6">
    <source>
        <dbReference type="ARBA" id="ARBA00022803"/>
    </source>
</evidence>
<dbReference type="InterPro" id="IPR011990">
    <property type="entry name" value="TPR-like_helical_dom_sf"/>
</dbReference>
<dbReference type="OrthoDB" id="420198at2"/>
<dbReference type="HOGENOM" id="CLU_000288_125_8_3"/>
<sequence length="911" mass="104001">MGSRHFVGRERELLEIHTQLQLEGRLAICAIAGMGGVGKTELVTQYALQYQQDYQGGICWLDGRGVELGTQLVNYAQVYLNVNPPDELEIGDKVRYCWRNWFTSPPTPLHLPLPPPARGGKAEDSFFAGEGSNYSPPFPRREGGQGGLGQALIIYDDVQDYHEVIPYLPPSPSQFKVLLTSRNRPGVSIPRIELDVLSKDAAIKLLRSLVGDARIEAELEQVQELCEKLGYLPLGLELVGKYLDEHRGLTIKELIKRLKKKGLDEKALNPSDTAFMTAQRGVKAAMELSWEDLSSEAKKLACFLSLFAASAIKWEWVEKCLLEVDSVTVFYWEEFLETSDKDEDAYQEKLRELQQYLGQQGEEFNDFEEVEEWLENWIEEKQEALENFKEELRDNALVNRSLLEERGNNQYQLHPLLREFFQIKLKDLEEADDYKQKLCKIMVSCSSSLSQTPTLTEIKAVTEAIPHLIEVANNLIDWLGNQEEELVWIFEGLIRFYEGQGTYIQAERWSKQCLQETKKRFGINHPSTAMSLTILSGLYRSQGRFTEAETLLQQALDINQRLLEIDHPDTATSLDNLAVLYSYQGRFMEAEPLLKQALEILQRVLGIDHPSTAMSLNNLAYCYYCQGRFNEAEPLYIQALKITQKVLGIDHPSTAMILNNLAYLYSCQGRSTEAKPLLKQALEIRQRVLGIDHPDTAMSLNNLAGLYDSQRRFTEAENLYQQALEIRQKVLGIDHPDTAMSLNNLAYLYYYQGRLSEAEPLYLQALEIKQKVLGIDHPSTATSLNNLALLYDSQGRLTEAEPLYLQALEIRQKVLGIDYPDTAQSLNNLAGLYKSQGRLTEAAPLYLQALEIVQRTLGEDHPTTQTIAANYQYCLMLMLFTMPVEEALKRIPEEYHQDFLQQREEYLKDRK</sequence>
<keyword evidence="3" id="KW-0963">Cytoplasm</keyword>
<evidence type="ECO:0000313" key="12">
    <source>
        <dbReference type="EMBL" id="ADN13293.1"/>
    </source>
</evidence>
<dbReference type="Pfam" id="PF13374">
    <property type="entry name" value="TPR_10"/>
    <property type="match status" value="1"/>
</dbReference>
<name>E0UHN6_GLOV7</name>
<keyword evidence="5" id="KW-0677">Repeat</keyword>
<dbReference type="Gene3D" id="3.40.50.300">
    <property type="entry name" value="P-loop containing nucleotide triphosphate hydrolases"/>
    <property type="match status" value="1"/>
</dbReference>
<dbReference type="GO" id="GO:0007018">
    <property type="term" value="P:microtubule-based movement"/>
    <property type="evidence" value="ECO:0007669"/>
    <property type="project" value="TreeGrafter"/>
</dbReference>
<dbReference type="PRINTS" id="PR00381">
    <property type="entry name" value="KINESINLIGHT"/>
</dbReference>
<dbReference type="SMART" id="SM00028">
    <property type="entry name" value="TPR"/>
    <property type="match status" value="8"/>
</dbReference>
<dbReference type="Proteomes" id="UP000008206">
    <property type="component" value="Chromosome"/>
</dbReference>
<evidence type="ECO:0000256" key="1">
    <source>
        <dbReference type="ARBA" id="ARBA00004245"/>
    </source>
</evidence>
<evidence type="ECO:0000313" key="13">
    <source>
        <dbReference type="Proteomes" id="UP000008206"/>
    </source>
</evidence>
<dbReference type="AlphaFoldDB" id="E0UHN6"/>
<feature type="repeat" description="TPR" evidence="10">
    <location>
        <begin position="697"/>
        <end position="730"/>
    </location>
</feature>
<keyword evidence="8" id="KW-0505">Motor protein</keyword>
<dbReference type="RefSeq" id="WP_013321400.1">
    <property type="nucleotide sequence ID" value="NC_014501.1"/>
</dbReference>
<dbReference type="PANTHER" id="PTHR45783:SF3">
    <property type="entry name" value="KINESIN LIGHT CHAIN"/>
    <property type="match status" value="1"/>
</dbReference>
<protein>
    <submittedName>
        <fullName evidence="12">NB-ARC domain protein</fullName>
    </submittedName>
</protein>
<dbReference type="EMBL" id="CP002198">
    <property type="protein sequence ID" value="ADN13293.1"/>
    <property type="molecule type" value="Genomic_DNA"/>
</dbReference>
<comment type="subcellular location">
    <subcellularLocation>
        <location evidence="1">Cytoplasm</location>
        <location evidence="1">Cytoskeleton</location>
    </subcellularLocation>
</comment>
<evidence type="ECO:0000256" key="8">
    <source>
        <dbReference type="ARBA" id="ARBA00023175"/>
    </source>
</evidence>
<evidence type="ECO:0000256" key="11">
    <source>
        <dbReference type="SAM" id="Coils"/>
    </source>
</evidence>
<reference evidence="13" key="1">
    <citation type="journal article" date="2011" name="MBio">
        <title>Novel metabolic attributes of the genus Cyanothece, comprising a group of unicellular nitrogen-fixing Cyanobacteria.</title>
        <authorList>
            <person name="Bandyopadhyay A."/>
            <person name="Elvitigala T."/>
            <person name="Welsh E."/>
            <person name="Stockel J."/>
            <person name="Liberton M."/>
            <person name="Min H."/>
            <person name="Sherman L.A."/>
            <person name="Pakrasi H.B."/>
        </authorList>
    </citation>
    <scope>NUCLEOTIDE SEQUENCE [LARGE SCALE GENOMIC DNA]</scope>
    <source>
        <strain evidence="13">PCC 7822</strain>
    </source>
</reference>
<dbReference type="Gene3D" id="1.25.40.10">
    <property type="entry name" value="Tetratricopeptide repeat domain"/>
    <property type="match status" value="3"/>
</dbReference>
<keyword evidence="9" id="KW-0206">Cytoskeleton</keyword>
<dbReference type="GO" id="GO:0005737">
    <property type="term" value="C:cytoplasm"/>
    <property type="evidence" value="ECO:0007669"/>
    <property type="project" value="TreeGrafter"/>
</dbReference>
<dbReference type="PANTHER" id="PTHR45783">
    <property type="entry name" value="KINESIN LIGHT CHAIN"/>
    <property type="match status" value="1"/>
</dbReference>
<dbReference type="SUPFAM" id="SSF48452">
    <property type="entry name" value="TPR-like"/>
    <property type="match status" value="4"/>
</dbReference>
<proteinExistence type="inferred from homology"/>
<dbReference type="Pfam" id="PF13424">
    <property type="entry name" value="TPR_12"/>
    <property type="match status" value="4"/>
</dbReference>
<keyword evidence="4" id="KW-0493">Microtubule</keyword>
<dbReference type="GO" id="GO:0019894">
    <property type="term" value="F:kinesin binding"/>
    <property type="evidence" value="ECO:0007669"/>
    <property type="project" value="TreeGrafter"/>
</dbReference>
<dbReference type="GO" id="GO:0043531">
    <property type="term" value="F:ADP binding"/>
    <property type="evidence" value="ECO:0007669"/>
    <property type="project" value="InterPro"/>
</dbReference>
<evidence type="ECO:0000256" key="2">
    <source>
        <dbReference type="ARBA" id="ARBA00009622"/>
    </source>
</evidence>
<dbReference type="GO" id="GO:0005874">
    <property type="term" value="C:microtubule"/>
    <property type="evidence" value="ECO:0007669"/>
    <property type="project" value="UniProtKB-KW"/>
</dbReference>
<dbReference type="PROSITE" id="PS50005">
    <property type="entry name" value="TPR"/>
    <property type="match status" value="2"/>
</dbReference>
<evidence type="ECO:0000256" key="4">
    <source>
        <dbReference type="ARBA" id="ARBA00022701"/>
    </source>
</evidence>
<dbReference type="InterPro" id="IPR002151">
    <property type="entry name" value="Kinesin_light"/>
</dbReference>
<dbReference type="KEGG" id="cyj:Cyan7822_1291"/>
<gene>
    <name evidence="12" type="ordered locus">Cyan7822_1291</name>
</gene>
<organism evidence="12 13">
    <name type="scientific">Gloeothece verrucosa (strain PCC 7822)</name>
    <name type="common">Cyanothece sp. (strain PCC 7822)</name>
    <dbReference type="NCBI Taxonomy" id="497965"/>
    <lineage>
        <taxon>Bacteria</taxon>
        <taxon>Bacillati</taxon>
        <taxon>Cyanobacteriota</taxon>
        <taxon>Cyanophyceae</taxon>
        <taxon>Oscillatoriophycideae</taxon>
        <taxon>Chroococcales</taxon>
        <taxon>Aphanothecaceae</taxon>
        <taxon>Gloeothece</taxon>
        <taxon>Gloeothece verrucosa</taxon>
    </lineage>
</organism>
<evidence type="ECO:0000256" key="3">
    <source>
        <dbReference type="ARBA" id="ARBA00022490"/>
    </source>
</evidence>
<dbReference type="InterPro" id="IPR019734">
    <property type="entry name" value="TPR_rpt"/>
</dbReference>
<dbReference type="GO" id="GO:0005871">
    <property type="term" value="C:kinesin complex"/>
    <property type="evidence" value="ECO:0007669"/>
    <property type="project" value="InterPro"/>
</dbReference>
<feature type="coiled-coil region" evidence="11">
    <location>
        <begin position="367"/>
        <end position="398"/>
    </location>
</feature>
<feature type="repeat" description="TPR" evidence="10">
    <location>
        <begin position="739"/>
        <end position="772"/>
    </location>
</feature>
<keyword evidence="13" id="KW-1185">Reference proteome</keyword>
<accession>E0UHN6</accession>